<proteinExistence type="predicted"/>
<dbReference type="EMBL" id="JBHFAB010000031">
    <property type="protein sequence ID" value="MFC1420901.1"/>
    <property type="molecule type" value="Genomic_DNA"/>
</dbReference>
<dbReference type="InterPro" id="IPR002937">
    <property type="entry name" value="Amino_oxidase"/>
</dbReference>
<protein>
    <submittedName>
        <fullName evidence="2">FAD-dependent oxidoreductase</fullName>
    </submittedName>
</protein>
<gene>
    <name evidence="2" type="ORF">ACEZDE_30285</name>
</gene>
<organism evidence="2 3">
    <name type="scientific">Streptacidiphilus cavernicola</name>
    <dbReference type="NCBI Taxonomy" id="3342716"/>
    <lineage>
        <taxon>Bacteria</taxon>
        <taxon>Bacillati</taxon>
        <taxon>Actinomycetota</taxon>
        <taxon>Actinomycetes</taxon>
        <taxon>Kitasatosporales</taxon>
        <taxon>Streptomycetaceae</taxon>
        <taxon>Streptacidiphilus</taxon>
    </lineage>
</organism>
<accession>A0ABV6W4I4</accession>
<sequence>MAAAADPHSEVIIVGAGLAGLACAADLLAAGLSVQVLDASDAVGGRMRTDTEAGFHLDRGFQVLNTSYPQLRRRLDLRALRLRRFTPGILLDHGDRRVRLGDPTRHAGDLADLLPGRFAAPRDLAALALLGGRDLLAPPALLRRGPETTTQAALAAAGVSDELVEALFRPFLAGVFLEDALETSSRFFHLVLRSMLRGTTCLPAEGIRAVPDQLAAALPPRSLRLEAPVLRLAENGVLLRDGTELTAESVVVATGARAAAALLPELAVPAGRTVTTYYHAAADSPLAEPTLLVDGSRALLHTCVLTEVAPTYSTDGRALVSSSVLGGDAPAQEGSVRARLAELYRTDTSGWEHLATRTVTDALPAMPAPHPLTRRTRLGHGRYVCGDHRATGSVQGALASGARAARDVLADRARGPRA</sequence>
<keyword evidence="3" id="KW-1185">Reference proteome</keyword>
<evidence type="ECO:0000313" key="2">
    <source>
        <dbReference type="EMBL" id="MFC1420901.1"/>
    </source>
</evidence>
<evidence type="ECO:0000313" key="3">
    <source>
        <dbReference type="Proteomes" id="UP001592531"/>
    </source>
</evidence>
<dbReference type="SUPFAM" id="SSF51905">
    <property type="entry name" value="FAD/NAD(P)-binding domain"/>
    <property type="match status" value="1"/>
</dbReference>
<dbReference type="Pfam" id="PF01593">
    <property type="entry name" value="Amino_oxidase"/>
    <property type="match status" value="1"/>
</dbReference>
<dbReference type="InterPro" id="IPR036188">
    <property type="entry name" value="FAD/NAD-bd_sf"/>
</dbReference>
<dbReference type="RefSeq" id="WP_380543063.1">
    <property type="nucleotide sequence ID" value="NZ_JBHFAB010000031.1"/>
</dbReference>
<name>A0ABV6W4I4_9ACTN</name>
<evidence type="ECO:0000259" key="1">
    <source>
        <dbReference type="Pfam" id="PF01593"/>
    </source>
</evidence>
<reference evidence="2 3" key="1">
    <citation type="submission" date="2024-09" db="EMBL/GenBank/DDBJ databases">
        <authorList>
            <person name="Lee S.D."/>
        </authorList>
    </citation>
    <scope>NUCLEOTIDE SEQUENCE [LARGE SCALE GENOMIC DNA]</scope>
    <source>
        <strain evidence="2 3">N8-3</strain>
    </source>
</reference>
<comment type="caution">
    <text evidence="2">The sequence shown here is derived from an EMBL/GenBank/DDBJ whole genome shotgun (WGS) entry which is preliminary data.</text>
</comment>
<dbReference type="PANTHER" id="PTHR42841">
    <property type="entry name" value="AMINE OXIDASE"/>
    <property type="match status" value="1"/>
</dbReference>
<dbReference type="Gene3D" id="3.50.50.60">
    <property type="entry name" value="FAD/NAD(P)-binding domain"/>
    <property type="match status" value="1"/>
</dbReference>
<dbReference type="Proteomes" id="UP001592531">
    <property type="component" value="Unassembled WGS sequence"/>
</dbReference>
<feature type="domain" description="Amine oxidase" evidence="1">
    <location>
        <begin position="18"/>
        <end position="409"/>
    </location>
</feature>